<dbReference type="GeneID" id="87805146"/>
<feature type="region of interest" description="Disordered" evidence="2">
    <location>
        <begin position="79"/>
        <end position="158"/>
    </location>
</feature>
<dbReference type="Proteomes" id="UP000827549">
    <property type="component" value="Chromosome 2"/>
</dbReference>
<evidence type="ECO:0000259" key="3">
    <source>
        <dbReference type="Pfam" id="PF03033"/>
    </source>
</evidence>
<feature type="compositionally biased region" description="Polar residues" evidence="2">
    <location>
        <begin position="1"/>
        <end position="12"/>
    </location>
</feature>
<dbReference type="CDD" id="cd03784">
    <property type="entry name" value="GT1_Gtf-like"/>
    <property type="match status" value="1"/>
</dbReference>
<dbReference type="InterPro" id="IPR050426">
    <property type="entry name" value="Glycosyltransferase_28"/>
</dbReference>
<name>A0AAF0Y1C9_9TREE</name>
<dbReference type="InterPro" id="IPR010610">
    <property type="entry name" value="EryCIII-like_C"/>
</dbReference>
<reference evidence="5" key="1">
    <citation type="submission" date="2023-10" db="EMBL/GenBank/DDBJ databases">
        <authorList>
            <person name="Noh H."/>
        </authorList>
    </citation>
    <scope>NUCLEOTIDE SEQUENCE</scope>
    <source>
        <strain evidence="5">DUCC4014</strain>
    </source>
</reference>
<keyword evidence="1" id="KW-0808">Transferase</keyword>
<feature type="domain" description="Glycosyltransferase family 28 N-terminal" evidence="3">
    <location>
        <begin position="169"/>
        <end position="335"/>
    </location>
</feature>
<feature type="region of interest" description="Disordered" evidence="2">
    <location>
        <begin position="1"/>
        <end position="26"/>
    </location>
</feature>
<organism evidence="5 6">
    <name type="scientific">Vanrija pseudolonga</name>
    <dbReference type="NCBI Taxonomy" id="143232"/>
    <lineage>
        <taxon>Eukaryota</taxon>
        <taxon>Fungi</taxon>
        <taxon>Dikarya</taxon>
        <taxon>Basidiomycota</taxon>
        <taxon>Agaricomycotina</taxon>
        <taxon>Tremellomycetes</taxon>
        <taxon>Trichosporonales</taxon>
        <taxon>Trichosporonaceae</taxon>
        <taxon>Vanrija</taxon>
    </lineage>
</organism>
<accession>A0AAF0Y1C9</accession>
<dbReference type="Gene3D" id="3.40.50.2000">
    <property type="entry name" value="Glycogen Phosphorylase B"/>
    <property type="match status" value="2"/>
</dbReference>
<evidence type="ECO:0000313" key="5">
    <source>
        <dbReference type="EMBL" id="WOO78348.1"/>
    </source>
</evidence>
<protein>
    <submittedName>
        <fullName evidence="5">Sterol 3-beta-glucosyltransferase UGT80B1</fullName>
    </submittedName>
</protein>
<dbReference type="Pfam" id="PF03033">
    <property type="entry name" value="Glyco_transf_28"/>
    <property type="match status" value="1"/>
</dbReference>
<evidence type="ECO:0000313" key="6">
    <source>
        <dbReference type="Proteomes" id="UP000827549"/>
    </source>
</evidence>
<feature type="compositionally biased region" description="Basic and acidic residues" evidence="2">
    <location>
        <begin position="95"/>
        <end position="133"/>
    </location>
</feature>
<feature type="compositionally biased region" description="Acidic residues" evidence="2">
    <location>
        <begin position="134"/>
        <end position="146"/>
    </location>
</feature>
<dbReference type="RefSeq" id="XP_062624380.1">
    <property type="nucleotide sequence ID" value="XM_062768396.1"/>
</dbReference>
<dbReference type="GO" id="GO:0005975">
    <property type="term" value="P:carbohydrate metabolic process"/>
    <property type="evidence" value="ECO:0007669"/>
    <property type="project" value="InterPro"/>
</dbReference>
<sequence>MPHRQSTASSMSAAEPAQRARDAEGHLAPDALGVELLARSPVLDSRAAGREDGLVDVWFNVKGDMPALPNLADFENSAVDKRDHKNSPWYQQDLEEQRPEDVGRAPAYERGEVGIAYDNKRNGAYDKQPRTHAEDEDDWEDTESDTSDPAPDYSARNALLNGECPPMSIVIFVVGSRGDVQPYLALALRLIEARGHRVRIATHPPFKAFVEDANERLEGKFDEHGKSLVGRLEFFDVGGDPKELMAYMVKSGSQYPGLMPGFESIKSGEIGSKRKMTRTMLEGFYHSCYEPHHSGRPFAADAIISNPPSFAHVHVAEALGLPLIMSFTMPWSPNRDFSHPLVNVQNSNAEPGMTNFLSYAMADTLMWQGLGDIINEFREDTLNLPPLTVLTGPLATHRMRVPFIYGYSTWLLPEPDDWKDSIDVVGFFSLPSGEVKYDPDPALMKFLKAGPPPMYIGFGSIVVKDPMKLTLTIIEAVKQTGVRACISAGWSDLGGVDVPDSIFIIKGDLPHDWLFADGKISAVCHHGGAGTTTAGLRCGLPTIIVPFFGDQKFWGDAVASAGAGPPPIPHKKLTKDNLAEAIEFAHSKAAKRAAQRIGRKICSEDGTLKGVDSVHRYLPLHAMRCDIDPRKVASWWSRKHRLRLSDEAAGVLVAGGALQWKNLAPNRPSEYLTSRSYADPLTATTQALFNVLTTMLTASSQMFYDPKKGARSFGLGIPKAFGNVAPALYHGSDNVPRIINSRVRERGHIDSFGTGVKEGFKDLGYGGLDAITGLWTDPYDGWRTGGYLGLAGGMGKAFLNVWARPSTGVMGLVVNTYKGADRHIRANMEVNVADRIQRTPRVEISEKAAEAVTAEEKVRIMERFNTLTSLVLVNERRKAFDRNQRENEAKALSDADQVILKKWREGAWYRRLIPPERGTRSLTANANSAVSRAHKTRDVAQKQTIEAAAAHTKASQATLKAHKATVKAGKKTANANGYFSRRSARSATKKANKELAKAAKEGDKANAATERATRATDLATEAGTKAQEATALVAATKKQPALPKKDRKEIIKLAKQETKRKFTRREGEDE</sequence>
<proteinExistence type="predicted"/>
<dbReference type="EMBL" id="CP086715">
    <property type="protein sequence ID" value="WOO78348.1"/>
    <property type="molecule type" value="Genomic_DNA"/>
</dbReference>
<dbReference type="AlphaFoldDB" id="A0AAF0Y1C9"/>
<feature type="compositionally biased region" description="Low complexity" evidence="2">
    <location>
        <begin position="1005"/>
        <end position="1018"/>
    </location>
</feature>
<dbReference type="InterPro" id="IPR002213">
    <property type="entry name" value="UDP_glucos_trans"/>
</dbReference>
<keyword evidence="6" id="KW-1185">Reference proteome</keyword>
<dbReference type="GO" id="GO:0016906">
    <property type="term" value="F:sterol 3-beta-glucosyltransferase activity"/>
    <property type="evidence" value="ECO:0007669"/>
    <property type="project" value="UniProtKB-ARBA"/>
</dbReference>
<dbReference type="FunFam" id="3.40.50.2000:FF:000009">
    <property type="entry name" value="Sterol 3-beta-glucosyltransferase UGT80A2"/>
    <property type="match status" value="1"/>
</dbReference>
<feature type="region of interest" description="Disordered" evidence="2">
    <location>
        <begin position="997"/>
        <end position="1018"/>
    </location>
</feature>
<evidence type="ECO:0000256" key="1">
    <source>
        <dbReference type="ARBA" id="ARBA00022679"/>
    </source>
</evidence>
<evidence type="ECO:0000256" key="2">
    <source>
        <dbReference type="SAM" id="MobiDB-lite"/>
    </source>
</evidence>
<dbReference type="SUPFAM" id="SSF53756">
    <property type="entry name" value="UDP-Glycosyltransferase/glycogen phosphorylase"/>
    <property type="match status" value="1"/>
</dbReference>
<dbReference type="Pfam" id="PF06722">
    <property type="entry name" value="EryCIII-like_C"/>
    <property type="match status" value="1"/>
</dbReference>
<dbReference type="PANTHER" id="PTHR48050">
    <property type="entry name" value="STEROL 3-BETA-GLUCOSYLTRANSFERASE"/>
    <property type="match status" value="1"/>
</dbReference>
<evidence type="ECO:0000259" key="4">
    <source>
        <dbReference type="Pfam" id="PF06722"/>
    </source>
</evidence>
<feature type="domain" description="Erythromycin biosynthesis protein CIII-like C-terminal" evidence="4">
    <location>
        <begin position="520"/>
        <end position="598"/>
    </location>
</feature>
<dbReference type="PANTHER" id="PTHR48050:SF13">
    <property type="entry name" value="STEROL 3-BETA-GLUCOSYLTRANSFERASE UGT80A2"/>
    <property type="match status" value="1"/>
</dbReference>
<dbReference type="InterPro" id="IPR004276">
    <property type="entry name" value="GlycoTrans_28_N"/>
</dbReference>
<gene>
    <name evidence="5" type="primary">UGT80B1</name>
    <name evidence="5" type="ORF">LOC62_02G001894</name>
</gene>